<proteinExistence type="predicted"/>
<evidence type="ECO:0000313" key="3">
    <source>
        <dbReference type="Proteomes" id="UP001328107"/>
    </source>
</evidence>
<evidence type="ECO:0000313" key="2">
    <source>
        <dbReference type="EMBL" id="GMR38276.1"/>
    </source>
</evidence>
<dbReference type="AlphaFoldDB" id="A0AAN4ZFP7"/>
<keyword evidence="1" id="KW-0472">Membrane</keyword>
<evidence type="ECO:0000256" key="1">
    <source>
        <dbReference type="SAM" id="Phobius"/>
    </source>
</evidence>
<gene>
    <name evidence="2" type="ORF">PMAYCL1PPCAC_08471</name>
</gene>
<name>A0AAN4ZFP7_9BILA</name>
<keyword evidence="3" id="KW-1185">Reference proteome</keyword>
<protein>
    <submittedName>
        <fullName evidence="2">Uncharacterized protein</fullName>
    </submittedName>
</protein>
<reference evidence="3" key="1">
    <citation type="submission" date="2022-10" db="EMBL/GenBank/DDBJ databases">
        <title>Genome assembly of Pristionchus species.</title>
        <authorList>
            <person name="Yoshida K."/>
            <person name="Sommer R.J."/>
        </authorList>
    </citation>
    <scope>NUCLEOTIDE SEQUENCE [LARGE SCALE GENOMIC DNA]</scope>
    <source>
        <strain evidence="3">RS5460</strain>
    </source>
</reference>
<sequence>MAELVVCILICIANCLLLQKLIVFVMFMQLFNLTSLIGVSIWRVCDIWKANLSSSIPWLILIDSIAILHPIFELHFLIYCYRLVLYKKHTRLSYGRRFLYCTFLFAVTVWFDARSSELV</sequence>
<comment type="caution">
    <text evidence="2">The sequence shown here is derived from an EMBL/GenBank/DDBJ whole genome shotgun (WGS) entry which is preliminary data.</text>
</comment>
<dbReference type="EMBL" id="BTRK01000002">
    <property type="protein sequence ID" value="GMR38276.1"/>
    <property type="molecule type" value="Genomic_DNA"/>
</dbReference>
<feature type="transmembrane region" description="Helical" evidence="1">
    <location>
        <begin position="56"/>
        <end position="85"/>
    </location>
</feature>
<dbReference type="Proteomes" id="UP001328107">
    <property type="component" value="Unassembled WGS sequence"/>
</dbReference>
<feature type="transmembrane region" description="Helical" evidence="1">
    <location>
        <begin position="97"/>
        <end position="113"/>
    </location>
</feature>
<keyword evidence="1" id="KW-0812">Transmembrane</keyword>
<accession>A0AAN4ZFP7</accession>
<keyword evidence="1" id="KW-1133">Transmembrane helix</keyword>
<organism evidence="2 3">
    <name type="scientific">Pristionchus mayeri</name>
    <dbReference type="NCBI Taxonomy" id="1317129"/>
    <lineage>
        <taxon>Eukaryota</taxon>
        <taxon>Metazoa</taxon>
        <taxon>Ecdysozoa</taxon>
        <taxon>Nematoda</taxon>
        <taxon>Chromadorea</taxon>
        <taxon>Rhabditida</taxon>
        <taxon>Rhabditina</taxon>
        <taxon>Diplogasteromorpha</taxon>
        <taxon>Diplogasteroidea</taxon>
        <taxon>Neodiplogasteridae</taxon>
        <taxon>Pristionchus</taxon>
    </lineage>
</organism>